<keyword evidence="3" id="KW-1185">Reference proteome</keyword>
<evidence type="ECO:0000256" key="1">
    <source>
        <dbReference type="SAM" id="MobiDB-lite"/>
    </source>
</evidence>
<dbReference type="Proteomes" id="UP000070188">
    <property type="component" value="Unassembled WGS sequence"/>
</dbReference>
<dbReference type="PATRIC" id="fig|1469144.10.peg.2859"/>
<dbReference type="AlphaFoldDB" id="A0A132MW72"/>
<feature type="region of interest" description="Disordered" evidence="1">
    <location>
        <begin position="31"/>
        <end position="52"/>
    </location>
</feature>
<proteinExistence type="predicted"/>
<reference evidence="3" key="1">
    <citation type="submission" date="2015-04" db="EMBL/GenBank/DDBJ databases">
        <title>Physiological reanalysis, assessment of diazotrophy, and genome sequences of multiple isolates of Streptomyces thermoautotrophicus.</title>
        <authorList>
            <person name="MacKellar D.C."/>
            <person name="Lieber L."/>
            <person name="Norman J."/>
            <person name="Bolger A."/>
            <person name="Tobin C."/>
            <person name="Murray J.W."/>
            <person name="Chang R."/>
            <person name="Ford T."/>
            <person name="Nguyen P.Q."/>
            <person name="Woodward J."/>
            <person name="Permingeat H."/>
            <person name="Joshi N.S."/>
            <person name="Silver P.A."/>
            <person name="Usadel B."/>
            <person name="Rutherford A.W."/>
            <person name="Friesen M."/>
            <person name="Prell J."/>
        </authorList>
    </citation>
    <scope>NUCLEOTIDE SEQUENCE [LARGE SCALE GENOMIC DNA]</scope>
    <source>
        <strain evidence="3">H1</strain>
    </source>
</reference>
<accession>A0A132MW72</accession>
<comment type="caution">
    <text evidence="2">The sequence shown here is derived from an EMBL/GenBank/DDBJ whole genome shotgun (WGS) entry which is preliminary data.</text>
</comment>
<sequence>MGDKTEEVLLWLGLRRDIARWLGLDRARIRRGARRGSHPAPRTRAPPRIRCG</sequence>
<evidence type="ECO:0000313" key="3">
    <source>
        <dbReference type="Proteomes" id="UP000070188"/>
    </source>
</evidence>
<evidence type="ECO:0000313" key="2">
    <source>
        <dbReference type="EMBL" id="KWX01612.1"/>
    </source>
</evidence>
<dbReference type="EMBL" id="LAXD01000001">
    <property type="protein sequence ID" value="KWX01612.1"/>
    <property type="molecule type" value="Genomic_DNA"/>
</dbReference>
<protein>
    <submittedName>
        <fullName evidence="2">Uncharacterized protein</fullName>
    </submittedName>
</protein>
<gene>
    <name evidence="2" type="ORF">LI90_2644</name>
</gene>
<name>A0A132MW72_9ACTN</name>
<organism evidence="2 3">
    <name type="scientific">Carbonactinospora thermoautotrophica</name>
    <dbReference type="NCBI Taxonomy" id="1469144"/>
    <lineage>
        <taxon>Bacteria</taxon>
        <taxon>Bacillati</taxon>
        <taxon>Actinomycetota</taxon>
        <taxon>Actinomycetes</taxon>
        <taxon>Kitasatosporales</taxon>
        <taxon>Carbonactinosporaceae</taxon>
        <taxon>Carbonactinospora</taxon>
    </lineage>
</organism>